<sequence length="327" mass="36292">MSTYGSSGASAQRYPLYRRMGTPIEVEAVWRGSNHLTDKLQRPVLAVGRWSSQRENPHELRAPSLSEHYTIEVLLEKTRVDCYRDGIRIATGNVGFGATQIAAPRQLVTCQFSGASEAIHVFIPRAVLVAAYEDATQRSCPAGFELRDPCFAIDEPIGRLAHALADTTTLTGPCASLHSESLAIALLARLMTLQGDMDSHDTRKGGLPAWRQRRAVEFMEANLGQQITLQDIAEHTGLSRMHFASQFKLAIGMTPHVFLIHRRLERAKKLLLDHELSLVQVAFEVGFQSQSHFTTVFRRFTGMTPGRWRAQTSVGVTLLDELESAIA</sequence>
<dbReference type="Proteomes" id="UP000295727">
    <property type="component" value="Chromosome 4"/>
</dbReference>
<reference evidence="5 6" key="1">
    <citation type="submission" date="2019-03" db="EMBL/GenBank/DDBJ databases">
        <title>Paraburkholderia sp. 7MH5, isolated from subtropical forest soil.</title>
        <authorList>
            <person name="Gao Z.-H."/>
            <person name="Qiu L.-H."/>
        </authorList>
    </citation>
    <scope>NUCLEOTIDE SEQUENCE [LARGE SCALE GENOMIC DNA]</scope>
    <source>
        <strain evidence="5 6">7MH5</strain>
    </source>
</reference>
<evidence type="ECO:0000259" key="4">
    <source>
        <dbReference type="PROSITE" id="PS01124"/>
    </source>
</evidence>
<dbReference type="OrthoDB" id="9816344at2"/>
<gene>
    <name evidence="5" type="ORF">E1956_42400</name>
</gene>
<organism evidence="5 6">
    <name type="scientific">Paraburkholderia pallida</name>
    <dbReference type="NCBI Taxonomy" id="2547399"/>
    <lineage>
        <taxon>Bacteria</taxon>
        <taxon>Pseudomonadati</taxon>
        <taxon>Pseudomonadota</taxon>
        <taxon>Betaproteobacteria</taxon>
        <taxon>Burkholderiales</taxon>
        <taxon>Burkholderiaceae</taxon>
        <taxon>Paraburkholderia</taxon>
    </lineage>
</organism>
<feature type="domain" description="HTH araC/xylS-type" evidence="4">
    <location>
        <begin position="213"/>
        <end position="311"/>
    </location>
</feature>
<evidence type="ECO:0000313" key="6">
    <source>
        <dbReference type="Proteomes" id="UP000295727"/>
    </source>
</evidence>
<dbReference type="EMBL" id="CP038151">
    <property type="protein sequence ID" value="QBR03745.1"/>
    <property type="molecule type" value="Genomic_DNA"/>
</dbReference>
<protein>
    <submittedName>
        <fullName evidence="5">AraC family transcriptional regulator</fullName>
    </submittedName>
</protein>
<dbReference type="GO" id="GO:0043565">
    <property type="term" value="F:sequence-specific DNA binding"/>
    <property type="evidence" value="ECO:0007669"/>
    <property type="project" value="InterPro"/>
</dbReference>
<dbReference type="SMART" id="SM00342">
    <property type="entry name" value="HTH_ARAC"/>
    <property type="match status" value="1"/>
</dbReference>
<accession>A0A4P7D9J8</accession>
<dbReference type="Gene3D" id="1.10.10.60">
    <property type="entry name" value="Homeodomain-like"/>
    <property type="match status" value="2"/>
</dbReference>
<dbReference type="SUPFAM" id="SSF46689">
    <property type="entry name" value="Homeodomain-like"/>
    <property type="match status" value="2"/>
</dbReference>
<dbReference type="PRINTS" id="PR00032">
    <property type="entry name" value="HTHARAC"/>
</dbReference>
<name>A0A4P7D9J8_9BURK</name>
<evidence type="ECO:0000313" key="5">
    <source>
        <dbReference type="EMBL" id="QBR03745.1"/>
    </source>
</evidence>
<dbReference type="InterPro" id="IPR009057">
    <property type="entry name" value="Homeodomain-like_sf"/>
</dbReference>
<dbReference type="PROSITE" id="PS00041">
    <property type="entry name" value="HTH_ARAC_FAMILY_1"/>
    <property type="match status" value="1"/>
</dbReference>
<dbReference type="InterPro" id="IPR018060">
    <property type="entry name" value="HTH_AraC"/>
</dbReference>
<dbReference type="AlphaFoldDB" id="A0A4P7D9J8"/>
<dbReference type="PANTHER" id="PTHR46796">
    <property type="entry name" value="HTH-TYPE TRANSCRIPTIONAL ACTIVATOR RHAS-RELATED"/>
    <property type="match status" value="1"/>
</dbReference>
<keyword evidence="3" id="KW-0804">Transcription</keyword>
<dbReference type="PANTHER" id="PTHR46796:SF6">
    <property type="entry name" value="ARAC SUBFAMILY"/>
    <property type="match status" value="1"/>
</dbReference>
<dbReference type="InterPro" id="IPR020449">
    <property type="entry name" value="Tscrpt_reg_AraC-type_HTH"/>
</dbReference>
<keyword evidence="1" id="KW-0805">Transcription regulation</keyword>
<dbReference type="GO" id="GO:0003700">
    <property type="term" value="F:DNA-binding transcription factor activity"/>
    <property type="evidence" value="ECO:0007669"/>
    <property type="project" value="InterPro"/>
</dbReference>
<dbReference type="Pfam" id="PF12833">
    <property type="entry name" value="HTH_18"/>
    <property type="match status" value="1"/>
</dbReference>
<keyword evidence="2" id="KW-0238">DNA-binding</keyword>
<evidence type="ECO:0000256" key="2">
    <source>
        <dbReference type="ARBA" id="ARBA00023125"/>
    </source>
</evidence>
<keyword evidence="6" id="KW-1185">Reference proteome</keyword>
<evidence type="ECO:0000256" key="1">
    <source>
        <dbReference type="ARBA" id="ARBA00023015"/>
    </source>
</evidence>
<dbReference type="KEGG" id="ppai:E1956_42400"/>
<dbReference type="PROSITE" id="PS01124">
    <property type="entry name" value="HTH_ARAC_FAMILY_2"/>
    <property type="match status" value="1"/>
</dbReference>
<evidence type="ECO:0000256" key="3">
    <source>
        <dbReference type="ARBA" id="ARBA00023163"/>
    </source>
</evidence>
<proteinExistence type="predicted"/>
<dbReference type="InterPro" id="IPR018062">
    <property type="entry name" value="HTH_AraC-typ_CS"/>
</dbReference>
<dbReference type="InterPro" id="IPR050204">
    <property type="entry name" value="AraC_XylS_family_regulators"/>
</dbReference>